<protein>
    <submittedName>
        <fullName evidence="7">DoxX family membrane protein</fullName>
    </submittedName>
</protein>
<keyword evidence="2 5" id="KW-0812">Transmembrane</keyword>
<feature type="transmembrane region" description="Helical" evidence="5">
    <location>
        <begin position="74"/>
        <end position="93"/>
    </location>
</feature>
<dbReference type="RefSeq" id="WP_200351837.1">
    <property type="nucleotide sequence ID" value="NZ_BAABHZ010000006.1"/>
</dbReference>
<comment type="subcellular location">
    <subcellularLocation>
        <location evidence="1">Membrane</location>
        <topology evidence="1">Multi-pass membrane protein</topology>
    </subcellularLocation>
</comment>
<proteinExistence type="predicted"/>
<dbReference type="InterPro" id="IPR009908">
    <property type="entry name" value="Methylamine_util_MauE"/>
</dbReference>
<gene>
    <name evidence="7" type="ORF">JIN84_14905</name>
</gene>
<evidence type="ECO:0000256" key="4">
    <source>
        <dbReference type="ARBA" id="ARBA00023136"/>
    </source>
</evidence>
<evidence type="ECO:0000256" key="3">
    <source>
        <dbReference type="ARBA" id="ARBA00022989"/>
    </source>
</evidence>
<evidence type="ECO:0000256" key="2">
    <source>
        <dbReference type="ARBA" id="ARBA00022692"/>
    </source>
</evidence>
<dbReference type="EMBL" id="JAENIK010000011">
    <property type="protein sequence ID" value="MBK1816913.1"/>
    <property type="molecule type" value="Genomic_DNA"/>
</dbReference>
<evidence type="ECO:0000256" key="1">
    <source>
        <dbReference type="ARBA" id="ARBA00004141"/>
    </source>
</evidence>
<feature type="domain" description="Methylamine utilisation protein MauE" evidence="6">
    <location>
        <begin position="1"/>
        <end position="131"/>
    </location>
</feature>
<feature type="transmembrane region" description="Helical" evidence="5">
    <location>
        <begin position="113"/>
        <end position="132"/>
    </location>
</feature>
<comment type="caution">
    <text evidence="7">The sequence shown here is derived from an EMBL/GenBank/DDBJ whole genome shotgun (WGS) entry which is preliminary data.</text>
</comment>
<organism evidence="7 8">
    <name type="scientific">Luteolibacter yonseiensis</name>
    <dbReference type="NCBI Taxonomy" id="1144680"/>
    <lineage>
        <taxon>Bacteria</taxon>
        <taxon>Pseudomonadati</taxon>
        <taxon>Verrucomicrobiota</taxon>
        <taxon>Verrucomicrobiia</taxon>
        <taxon>Verrucomicrobiales</taxon>
        <taxon>Verrucomicrobiaceae</taxon>
        <taxon>Luteolibacter</taxon>
    </lineage>
</organism>
<feature type="transmembrane region" description="Helical" evidence="5">
    <location>
        <begin position="49"/>
        <end position="67"/>
    </location>
</feature>
<keyword evidence="8" id="KW-1185">Reference proteome</keyword>
<evidence type="ECO:0000313" key="7">
    <source>
        <dbReference type="EMBL" id="MBK1816913.1"/>
    </source>
</evidence>
<sequence length="138" mass="15304">MKVLSLIASVLLGTWFVYSGGLKIFGTGLDRFTYDVANYKLVHAPWDAVVAYTVPWVELIAGVCLMLGILKRGAIVAIAGLVVVFAIAIGWAWNHKLDISCGCHGTDAPIQYWNKVAEFIGYFAVLGWLWWVETRRKA</sequence>
<dbReference type="GO" id="GO:0030416">
    <property type="term" value="P:methylamine metabolic process"/>
    <property type="evidence" value="ECO:0007669"/>
    <property type="project" value="InterPro"/>
</dbReference>
<name>A0A934R6K4_9BACT</name>
<dbReference type="AlphaFoldDB" id="A0A934R6K4"/>
<dbReference type="Proteomes" id="UP000600139">
    <property type="component" value="Unassembled WGS sequence"/>
</dbReference>
<evidence type="ECO:0000259" key="6">
    <source>
        <dbReference type="Pfam" id="PF07291"/>
    </source>
</evidence>
<keyword evidence="4 5" id="KW-0472">Membrane</keyword>
<reference evidence="7" key="1">
    <citation type="submission" date="2021-01" db="EMBL/GenBank/DDBJ databases">
        <title>Modified the classification status of verrucomicrobia.</title>
        <authorList>
            <person name="Feng X."/>
        </authorList>
    </citation>
    <scope>NUCLEOTIDE SEQUENCE</scope>
    <source>
        <strain evidence="7">JCM 18052</strain>
    </source>
</reference>
<dbReference type="GO" id="GO:0016020">
    <property type="term" value="C:membrane"/>
    <property type="evidence" value="ECO:0007669"/>
    <property type="project" value="UniProtKB-SubCell"/>
</dbReference>
<evidence type="ECO:0000256" key="5">
    <source>
        <dbReference type="SAM" id="Phobius"/>
    </source>
</evidence>
<accession>A0A934R6K4</accession>
<evidence type="ECO:0000313" key="8">
    <source>
        <dbReference type="Proteomes" id="UP000600139"/>
    </source>
</evidence>
<dbReference type="Pfam" id="PF07291">
    <property type="entry name" value="MauE"/>
    <property type="match status" value="1"/>
</dbReference>
<keyword evidence="3 5" id="KW-1133">Transmembrane helix</keyword>